<name>A0A176VM87_MARPO</name>
<evidence type="ECO:0000313" key="2">
    <source>
        <dbReference type="EMBL" id="OAE22044.1"/>
    </source>
</evidence>
<reference evidence="2" key="1">
    <citation type="submission" date="2016-03" db="EMBL/GenBank/DDBJ databases">
        <title>Mechanisms controlling the formation of the plant cell surface in tip-growing cells are functionally conserved among land plants.</title>
        <authorList>
            <person name="Honkanen S."/>
            <person name="Jones V.A."/>
            <person name="Morieri G."/>
            <person name="Champion C."/>
            <person name="Hetherington A.J."/>
            <person name="Kelly S."/>
            <person name="Saint-Marcoux D."/>
            <person name="Proust H."/>
            <person name="Prescott H."/>
            <person name="Dolan L."/>
        </authorList>
    </citation>
    <scope>NUCLEOTIDE SEQUENCE [LARGE SCALE GENOMIC DNA]</scope>
    <source>
        <tissue evidence="2">Whole gametophyte</tissue>
    </source>
</reference>
<sequence>MICSGPGADQGLNTMDVAFRVREREIDRKATVTMSRQVGTGVHAPKPAPSVMESFSSSVSATAATCSRKSVPRSWNKLIRKLNPPSGRPMLMMMVSRRAASSRGPRSSKKRRMVGDDDGVSKSGMFERSKVVEEKKSTTP</sequence>
<comment type="caution">
    <text evidence="2">The sequence shown here is derived from an EMBL/GenBank/DDBJ whole genome shotgun (WGS) entry which is preliminary data.</text>
</comment>
<gene>
    <name evidence="2" type="ORF">AXG93_3719s1240</name>
</gene>
<dbReference type="AlphaFoldDB" id="A0A176VM87"/>
<accession>A0A176VM87</accession>
<protein>
    <submittedName>
        <fullName evidence="2">Uncharacterized protein</fullName>
    </submittedName>
</protein>
<dbReference type="EMBL" id="LVLJ01003285">
    <property type="protein sequence ID" value="OAE22044.1"/>
    <property type="molecule type" value="Genomic_DNA"/>
</dbReference>
<evidence type="ECO:0000256" key="1">
    <source>
        <dbReference type="SAM" id="MobiDB-lite"/>
    </source>
</evidence>
<feature type="compositionally biased region" description="Basic and acidic residues" evidence="1">
    <location>
        <begin position="125"/>
        <end position="140"/>
    </location>
</feature>
<feature type="compositionally biased region" description="Low complexity" evidence="1">
    <location>
        <begin position="96"/>
        <end position="105"/>
    </location>
</feature>
<dbReference type="Proteomes" id="UP000077202">
    <property type="component" value="Unassembled WGS sequence"/>
</dbReference>
<organism evidence="2 3">
    <name type="scientific">Marchantia polymorpha subsp. ruderalis</name>
    <dbReference type="NCBI Taxonomy" id="1480154"/>
    <lineage>
        <taxon>Eukaryota</taxon>
        <taxon>Viridiplantae</taxon>
        <taxon>Streptophyta</taxon>
        <taxon>Embryophyta</taxon>
        <taxon>Marchantiophyta</taxon>
        <taxon>Marchantiopsida</taxon>
        <taxon>Marchantiidae</taxon>
        <taxon>Marchantiales</taxon>
        <taxon>Marchantiaceae</taxon>
        <taxon>Marchantia</taxon>
    </lineage>
</organism>
<evidence type="ECO:0000313" key="3">
    <source>
        <dbReference type="Proteomes" id="UP000077202"/>
    </source>
</evidence>
<keyword evidence="3" id="KW-1185">Reference proteome</keyword>
<feature type="region of interest" description="Disordered" evidence="1">
    <location>
        <begin position="95"/>
        <end position="140"/>
    </location>
</feature>
<proteinExistence type="predicted"/>